<dbReference type="InterPro" id="IPR001537">
    <property type="entry name" value="SpoU_MeTrfase"/>
</dbReference>
<keyword evidence="5" id="KW-0687">Ribonucleoprotein</keyword>
<dbReference type="SUPFAM" id="SSF55315">
    <property type="entry name" value="L30e-like"/>
    <property type="match status" value="1"/>
</dbReference>
<dbReference type="PANTHER" id="PTHR43191:SF2">
    <property type="entry name" value="RRNA METHYLTRANSFERASE 3, MITOCHONDRIAL"/>
    <property type="match status" value="1"/>
</dbReference>
<dbReference type="Proteomes" id="UP000217549">
    <property type="component" value="Chromosome I"/>
</dbReference>
<dbReference type="PANTHER" id="PTHR43191">
    <property type="entry name" value="RRNA METHYLTRANSFERASE 3"/>
    <property type="match status" value="1"/>
</dbReference>
<dbReference type="Pfam" id="PF22435">
    <property type="entry name" value="MRM3-like_sub_bind"/>
    <property type="match status" value="1"/>
</dbReference>
<dbReference type="Pfam" id="PF00588">
    <property type="entry name" value="SpoU_methylase"/>
    <property type="match status" value="1"/>
</dbReference>
<name>A0A285PP61_9FIRM</name>
<comment type="similarity">
    <text evidence="1">Belongs to the class IV-like SAM-binding methyltransferase superfamily. RNA methyltransferase TrmH family.</text>
</comment>
<evidence type="ECO:0000313" key="6">
    <source>
        <dbReference type="Proteomes" id="UP000217549"/>
    </source>
</evidence>
<dbReference type="GO" id="GO:0005737">
    <property type="term" value="C:cytoplasm"/>
    <property type="evidence" value="ECO:0007669"/>
    <property type="project" value="UniProtKB-ARBA"/>
</dbReference>
<dbReference type="InterPro" id="IPR029028">
    <property type="entry name" value="Alpha/beta_knot_MTases"/>
</dbReference>
<dbReference type="GO" id="GO:0008173">
    <property type="term" value="F:RNA methyltransferase activity"/>
    <property type="evidence" value="ECO:0007669"/>
    <property type="project" value="InterPro"/>
</dbReference>
<dbReference type="CDD" id="cd18095">
    <property type="entry name" value="SpoU-like_rRNA-MTase"/>
    <property type="match status" value="1"/>
</dbReference>
<dbReference type="InterPro" id="IPR051259">
    <property type="entry name" value="rRNA_Methyltransferase"/>
</dbReference>
<dbReference type="GO" id="GO:0003723">
    <property type="term" value="F:RNA binding"/>
    <property type="evidence" value="ECO:0007669"/>
    <property type="project" value="InterPro"/>
</dbReference>
<dbReference type="AlphaFoldDB" id="A0A285PP61"/>
<keyword evidence="5" id="KW-0689">Ribosomal protein</keyword>
<keyword evidence="3 5" id="KW-0808">Transferase</keyword>
<dbReference type="InterPro" id="IPR053888">
    <property type="entry name" value="MRM3-like_sub_bind"/>
</dbReference>
<dbReference type="EMBL" id="LT907978">
    <property type="protein sequence ID" value="SOB71002.1"/>
    <property type="molecule type" value="Genomic_DNA"/>
</dbReference>
<proteinExistence type="inferred from homology"/>
<keyword evidence="2 5" id="KW-0489">Methyltransferase</keyword>
<dbReference type="SUPFAM" id="SSF75217">
    <property type="entry name" value="alpha/beta knot"/>
    <property type="match status" value="1"/>
</dbReference>
<dbReference type="KEGG" id="ehl:EHLA_0234"/>
<protein>
    <submittedName>
        <fullName evidence="5">50S ribosomal protein L30e-like</fullName>
        <ecNumber evidence="5">2.1.1.-</ecNumber>
    </submittedName>
</protein>
<dbReference type="RefSeq" id="WP_096239003.1">
    <property type="nucleotide sequence ID" value="NZ_LT907978.1"/>
</dbReference>
<dbReference type="STRING" id="39488.ERS852450_02638"/>
<dbReference type="GO" id="GO:0032259">
    <property type="term" value="P:methylation"/>
    <property type="evidence" value="ECO:0007669"/>
    <property type="project" value="UniProtKB-KW"/>
</dbReference>
<gene>
    <name evidence="5" type="ORF">EHLA_0234</name>
</gene>
<dbReference type="Gene3D" id="3.40.1280.10">
    <property type="match status" value="1"/>
</dbReference>
<dbReference type="EC" id="2.1.1.-" evidence="5"/>
<evidence type="ECO:0000256" key="2">
    <source>
        <dbReference type="ARBA" id="ARBA00022603"/>
    </source>
</evidence>
<feature type="domain" description="RNA 2-O ribose methyltransferase substrate binding" evidence="4">
    <location>
        <begin position="30"/>
        <end position="97"/>
    </location>
</feature>
<evidence type="ECO:0000256" key="1">
    <source>
        <dbReference type="ARBA" id="ARBA00007228"/>
    </source>
</evidence>
<sequence>MISSTSNIKVKNIINLKKSAKARKKENCFLVEGPRMFFEIPRDRVVECYLTEEFAGKYDKELRGWNYDLISENVCRHLSDTKTPQGVIAVVRREEPDIGELINKEKNPCFFLLESLQDPGNLGTIVRTAEGAGVTGIIMNKETVDIYNPKVIRSTMGAIFRVPFVITDDLPQVVEQLKQKGISVYAGHLKGDVFYKQDYRNGSAFLIGNEGNGLTDEITALADHKIKIPMKGKVESLNAAVSATILMYETMRQREFISDVQ</sequence>
<organism evidence="5 6">
    <name type="scientific">Anaerobutyricum hallii</name>
    <dbReference type="NCBI Taxonomy" id="39488"/>
    <lineage>
        <taxon>Bacteria</taxon>
        <taxon>Bacillati</taxon>
        <taxon>Bacillota</taxon>
        <taxon>Clostridia</taxon>
        <taxon>Lachnospirales</taxon>
        <taxon>Lachnospiraceae</taxon>
        <taxon>Anaerobutyricum</taxon>
    </lineage>
</organism>
<evidence type="ECO:0000256" key="3">
    <source>
        <dbReference type="ARBA" id="ARBA00022679"/>
    </source>
</evidence>
<dbReference type="Gene3D" id="3.30.1330.30">
    <property type="match status" value="1"/>
</dbReference>
<reference evidence="6" key="1">
    <citation type="submission" date="2017-09" db="EMBL/GenBank/DDBJ databases">
        <authorList>
            <person name="Shetty A S."/>
        </authorList>
    </citation>
    <scope>NUCLEOTIDE SEQUENCE [LARGE SCALE GENOMIC DNA]</scope>
</reference>
<dbReference type="GO" id="GO:0006396">
    <property type="term" value="P:RNA processing"/>
    <property type="evidence" value="ECO:0007669"/>
    <property type="project" value="InterPro"/>
</dbReference>
<dbReference type="InterPro" id="IPR029064">
    <property type="entry name" value="Ribosomal_eL30-like_sf"/>
</dbReference>
<dbReference type="SMART" id="SM00967">
    <property type="entry name" value="SpoU_sub_bind"/>
    <property type="match status" value="1"/>
</dbReference>
<evidence type="ECO:0000259" key="4">
    <source>
        <dbReference type="SMART" id="SM00967"/>
    </source>
</evidence>
<dbReference type="InterPro" id="IPR013123">
    <property type="entry name" value="SpoU_subst-bd"/>
</dbReference>
<dbReference type="InterPro" id="IPR029026">
    <property type="entry name" value="tRNA_m1G_MTases_N"/>
</dbReference>
<keyword evidence="6" id="KW-1185">Reference proteome</keyword>
<evidence type="ECO:0000313" key="5">
    <source>
        <dbReference type="EMBL" id="SOB71002.1"/>
    </source>
</evidence>
<accession>A0A285PP61</accession>
<dbReference type="GO" id="GO:0005840">
    <property type="term" value="C:ribosome"/>
    <property type="evidence" value="ECO:0007669"/>
    <property type="project" value="UniProtKB-KW"/>
</dbReference>